<evidence type="ECO:0000313" key="5">
    <source>
        <dbReference type="Proteomes" id="UP000608154"/>
    </source>
</evidence>
<organism evidence="4 5">
    <name type="scientific">Novosphingobium endophyticum</name>
    <dbReference type="NCBI Taxonomy" id="1955250"/>
    <lineage>
        <taxon>Bacteria</taxon>
        <taxon>Pseudomonadati</taxon>
        <taxon>Pseudomonadota</taxon>
        <taxon>Alphaproteobacteria</taxon>
        <taxon>Sphingomonadales</taxon>
        <taxon>Sphingomonadaceae</taxon>
        <taxon>Novosphingobium</taxon>
    </lineage>
</organism>
<dbReference type="PANTHER" id="PTHR30510">
    <property type="entry name" value="UPF0229 PROTEIN YEAH"/>
    <property type="match status" value="1"/>
</dbReference>
<dbReference type="Proteomes" id="UP000608154">
    <property type="component" value="Unassembled WGS sequence"/>
</dbReference>
<keyword evidence="5" id="KW-1185">Reference proteome</keyword>
<evidence type="ECO:0000256" key="2">
    <source>
        <dbReference type="SAM" id="Coils"/>
    </source>
</evidence>
<dbReference type="RefSeq" id="WP_188772308.1">
    <property type="nucleotide sequence ID" value="NZ_BMHK01000022.1"/>
</dbReference>
<dbReference type="HAMAP" id="MF_01232">
    <property type="entry name" value="UPF0229"/>
    <property type="match status" value="1"/>
</dbReference>
<proteinExistence type="inferred from homology"/>
<dbReference type="PANTHER" id="PTHR30510:SF2">
    <property type="entry name" value="UPF0229 PROTEIN YEAH"/>
    <property type="match status" value="1"/>
</dbReference>
<sequence length="438" mass="50136">MHIIDRRLNPRGKSLVNRQRFLRRARDMVRGAVRDSLGSRKIREIESEGEVSIKPGGVHEPTLRRDSSSGNRDHVLPGNRVFRTGDRIKRPQSGEASGSKAGQGNGEDEFRFILTREEFLDLFLEDLELPDLAKRQLTASDAFDIRRAGYTVTGSPSALSVPRTMRNAMSRRLAMRRPSKAEMDELEEEIAGLEAKAVPTEKDRKTLGELRERFEALVRRRTLIGYIDPIDLRYRRFEQDPRPISQAVIFCLMDVSGSMNEHMKELAKIFFILLYLFVTRCYRHVEIVFVRHTDSAQEVDEDTFFYSTETGGTRVSAALEEMLDIVRKRYSPLDWNIYLAQASDGDNFTRDNPRTMSLMRDEILPLVQYAAYLEVSDAPASPTAASAMGEERPSNLWQAYQEIGTAGGKFAMRKVHSRKDIYPVFRELFQRRGMARAS</sequence>
<gene>
    <name evidence="4" type="ORF">GCM10011494_29380</name>
</gene>
<keyword evidence="2" id="KW-0175">Coiled coil</keyword>
<dbReference type="InterPro" id="IPR006698">
    <property type="entry name" value="UPF0229"/>
</dbReference>
<accession>A0A916X6H2</accession>
<dbReference type="EMBL" id="BMHK01000022">
    <property type="protein sequence ID" value="GGC08851.1"/>
    <property type="molecule type" value="Genomic_DNA"/>
</dbReference>
<evidence type="ECO:0000256" key="1">
    <source>
        <dbReference type="HAMAP-Rule" id="MF_01232"/>
    </source>
</evidence>
<dbReference type="NCBIfam" id="NF003708">
    <property type="entry name" value="PRK05325.1-3"/>
    <property type="match status" value="1"/>
</dbReference>
<dbReference type="AlphaFoldDB" id="A0A916X6H2"/>
<dbReference type="NCBIfam" id="NF003707">
    <property type="entry name" value="PRK05325.1-2"/>
    <property type="match status" value="1"/>
</dbReference>
<reference evidence="4" key="1">
    <citation type="journal article" date="2014" name="Int. J. Syst. Evol. Microbiol.">
        <title>Complete genome sequence of Corynebacterium casei LMG S-19264T (=DSM 44701T), isolated from a smear-ripened cheese.</title>
        <authorList>
            <consortium name="US DOE Joint Genome Institute (JGI-PGF)"/>
            <person name="Walter F."/>
            <person name="Albersmeier A."/>
            <person name="Kalinowski J."/>
            <person name="Ruckert C."/>
        </authorList>
    </citation>
    <scope>NUCLEOTIDE SEQUENCE</scope>
    <source>
        <strain evidence="4">CGMCC 1.15095</strain>
    </source>
</reference>
<feature type="region of interest" description="Disordered" evidence="3">
    <location>
        <begin position="48"/>
        <end position="106"/>
    </location>
</feature>
<comment type="caution">
    <text evidence="4">The sequence shown here is derived from an EMBL/GenBank/DDBJ whole genome shotgun (WGS) entry which is preliminary data.</text>
</comment>
<name>A0A916X6H2_9SPHN</name>
<feature type="coiled-coil region" evidence="2">
    <location>
        <begin position="176"/>
        <end position="203"/>
    </location>
</feature>
<comment type="similarity">
    <text evidence="1">Belongs to the UPF0229 family.</text>
</comment>
<dbReference type="Pfam" id="PF04285">
    <property type="entry name" value="DUF444"/>
    <property type="match status" value="1"/>
</dbReference>
<evidence type="ECO:0000313" key="4">
    <source>
        <dbReference type="EMBL" id="GGC08851.1"/>
    </source>
</evidence>
<feature type="compositionally biased region" description="Basic and acidic residues" evidence="3">
    <location>
        <begin position="61"/>
        <end position="75"/>
    </location>
</feature>
<protein>
    <recommendedName>
        <fullName evidence="1">UPF0229 protein GCM10011494_29380</fullName>
    </recommendedName>
</protein>
<evidence type="ECO:0000256" key="3">
    <source>
        <dbReference type="SAM" id="MobiDB-lite"/>
    </source>
</evidence>
<reference evidence="4" key="2">
    <citation type="submission" date="2020-09" db="EMBL/GenBank/DDBJ databases">
        <authorList>
            <person name="Sun Q."/>
            <person name="Zhou Y."/>
        </authorList>
    </citation>
    <scope>NUCLEOTIDE SEQUENCE</scope>
    <source>
        <strain evidence="4">CGMCC 1.15095</strain>
    </source>
</reference>